<reference evidence="1 2" key="1">
    <citation type="submission" date="2019-02" db="EMBL/GenBank/DDBJ databases">
        <title>Deep-cultivation of Planctomycetes and their phenomic and genomic characterization uncovers novel biology.</title>
        <authorList>
            <person name="Wiegand S."/>
            <person name="Jogler M."/>
            <person name="Boedeker C."/>
            <person name="Pinto D."/>
            <person name="Vollmers J."/>
            <person name="Rivas-Marin E."/>
            <person name="Kohn T."/>
            <person name="Peeters S.H."/>
            <person name="Heuer A."/>
            <person name="Rast P."/>
            <person name="Oberbeckmann S."/>
            <person name="Bunk B."/>
            <person name="Jeske O."/>
            <person name="Meyerdierks A."/>
            <person name="Storesund J.E."/>
            <person name="Kallscheuer N."/>
            <person name="Luecker S."/>
            <person name="Lage O.M."/>
            <person name="Pohl T."/>
            <person name="Merkel B.J."/>
            <person name="Hornburger P."/>
            <person name="Mueller R.-W."/>
            <person name="Bruemmer F."/>
            <person name="Labrenz M."/>
            <person name="Spormann A.M."/>
            <person name="Op den Camp H."/>
            <person name="Overmann J."/>
            <person name="Amann R."/>
            <person name="Jetten M.S.M."/>
            <person name="Mascher T."/>
            <person name="Medema M.H."/>
            <person name="Devos D.P."/>
            <person name="Kaster A.-K."/>
            <person name="Ovreas L."/>
            <person name="Rohde M."/>
            <person name="Galperin M.Y."/>
            <person name="Jogler C."/>
        </authorList>
    </citation>
    <scope>NUCLEOTIDE SEQUENCE [LARGE SCALE GENOMIC DNA]</scope>
    <source>
        <strain evidence="1 2">Poly24</strain>
    </source>
</reference>
<name>A0A518JWC6_9BACT</name>
<protein>
    <submittedName>
        <fullName evidence="1">Uncharacterized protein</fullName>
    </submittedName>
</protein>
<evidence type="ECO:0000313" key="1">
    <source>
        <dbReference type="EMBL" id="QDV69840.1"/>
    </source>
</evidence>
<keyword evidence="2" id="KW-1185">Reference proteome</keyword>
<dbReference type="KEGG" id="rcf:Poly24_35570"/>
<dbReference type="Proteomes" id="UP000315082">
    <property type="component" value="Chromosome"/>
</dbReference>
<dbReference type="EMBL" id="CP036348">
    <property type="protein sequence ID" value="QDV69840.1"/>
    <property type="molecule type" value="Genomic_DNA"/>
</dbReference>
<evidence type="ECO:0000313" key="2">
    <source>
        <dbReference type="Proteomes" id="UP000315082"/>
    </source>
</evidence>
<gene>
    <name evidence="1" type="ORF">Poly24_35570</name>
</gene>
<sequence length="71" mass="7885">MQSGIVRREHRIDKGLSGIAGCPCKLETPRSWGVSFCPIETTPTAATLMAAFFVLPYDNNPSELASYRRLR</sequence>
<proteinExistence type="predicted"/>
<organism evidence="1 2">
    <name type="scientific">Rosistilla carotiformis</name>
    <dbReference type="NCBI Taxonomy" id="2528017"/>
    <lineage>
        <taxon>Bacteria</taxon>
        <taxon>Pseudomonadati</taxon>
        <taxon>Planctomycetota</taxon>
        <taxon>Planctomycetia</taxon>
        <taxon>Pirellulales</taxon>
        <taxon>Pirellulaceae</taxon>
        <taxon>Rosistilla</taxon>
    </lineage>
</organism>
<dbReference type="AlphaFoldDB" id="A0A518JWC6"/>
<accession>A0A518JWC6</accession>